<evidence type="ECO:0000313" key="2">
    <source>
        <dbReference type="EMBL" id="TIB37430.1"/>
    </source>
</evidence>
<evidence type="ECO:0000256" key="1">
    <source>
        <dbReference type="SAM" id="MobiDB-lite"/>
    </source>
</evidence>
<comment type="caution">
    <text evidence="2">The sequence shown here is derived from an EMBL/GenBank/DDBJ whole genome shotgun (WGS) entry which is preliminary data.</text>
</comment>
<organism evidence="2 3">
    <name type="scientific">Wallemia ichthyophaga</name>
    <dbReference type="NCBI Taxonomy" id="245174"/>
    <lineage>
        <taxon>Eukaryota</taxon>
        <taxon>Fungi</taxon>
        <taxon>Dikarya</taxon>
        <taxon>Basidiomycota</taxon>
        <taxon>Wallemiomycotina</taxon>
        <taxon>Wallemiomycetes</taxon>
        <taxon>Wallemiales</taxon>
        <taxon>Wallemiaceae</taxon>
        <taxon>Wallemia</taxon>
    </lineage>
</organism>
<evidence type="ECO:0000313" key="3">
    <source>
        <dbReference type="Proteomes" id="UP000310689"/>
    </source>
</evidence>
<dbReference type="EMBL" id="SPOI01000099">
    <property type="protein sequence ID" value="TIB37430.1"/>
    <property type="molecule type" value="Genomic_DNA"/>
</dbReference>
<protein>
    <recommendedName>
        <fullName evidence="4">F-box domain-containing protein</fullName>
    </recommendedName>
</protein>
<dbReference type="Proteomes" id="UP000310689">
    <property type="component" value="Unassembled WGS sequence"/>
</dbReference>
<reference evidence="2 3" key="1">
    <citation type="submission" date="2019-03" db="EMBL/GenBank/DDBJ databases">
        <title>Sequencing 23 genomes of Wallemia ichthyophaga.</title>
        <authorList>
            <person name="Gostincar C."/>
        </authorList>
    </citation>
    <scope>NUCLEOTIDE SEQUENCE [LARGE SCALE GENOMIC DNA]</scope>
    <source>
        <strain evidence="2 3">EXF-6200</strain>
    </source>
</reference>
<sequence length="206" mass="22848">MHFLNLPVEVIEEVYKHASTNSYIALTQTNHSMYAIGHATYMLNWILSRRVSVEYGDEDDTFPWSLFREGLKQTSLCPRCALKRTRRIMGASGQSLSEGCQRIHFTQAHAHMHIHTQIQTNTQNDDATETDIPSQLSSRRGSADSAFSSLSSGAFSETDEGGDDSAALTLNTLNTLSMIEQDQTDKFNCLAHSVSPAAASMLAWLM</sequence>
<gene>
    <name evidence="2" type="ORF">E3P86_02162</name>
</gene>
<feature type="compositionally biased region" description="Polar residues" evidence="1">
    <location>
        <begin position="120"/>
        <end position="140"/>
    </location>
</feature>
<feature type="compositionally biased region" description="Low complexity" evidence="1">
    <location>
        <begin position="143"/>
        <end position="156"/>
    </location>
</feature>
<name>A0A4T0J407_WALIC</name>
<feature type="region of interest" description="Disordered" evidence="1">
    <location>
        <begin position="120"/>
        <end position="163"/>
    </location>
</feature>
<accession>A0A4T0J407</accession>
<evidence type="ECO:0008006" key="4">
    <source>
        <dbReference type="Google" id="ProtNLM"/>
    </source>
</evidence>
<proteinExistence type="predicted"/>
<dbReference type="AlphaFoldDB" id="A0A4T0J407"/>